<dbReference type="RefSeq" id="WP_338447925.1">
    <property type="nucleotide sequence ID" value="NZ_CP137640.1"/>
</dbReference>
<dbReference type="PANTHER" id="PTHR12151">
    <property type="entry name" value="ELECTRON TRANSPORT PROTIN SCO1/SENC FAMILY MEMBER"/>
    <property type="match status" value="1"/>
</dbReference>
<dbReference type="SUPFAM" id="SSF52833">
    <property type="entry name" value="Thioredoxin-like"/>
    <property type="match status" value="1"/>
</dbReference>
<protein>
    <submittedName>
        <fullName evidence="4">SCO family protein</fullName>
    </submittedName>
</protein>
<evidence type="ECO:0000313" key="5">
    <source>
        <dbReference type="Proteomes" id="UP001357223"/>
    </source>
</evidence>
<dbReference type="PANTHER" id="PTHR12151:SF25">
    <property type="entry name" value="LINALOOL DEHYDRATASE_ISOMERASE DOMAIN-CONTAINING PROTEIN"/>
    <property type="match status" value="1"/>
</dbReference>
<comment type="similarity">
    <text evidence="1">Belongs to the SCO1/2 family.</text>
</comment>
<dbReference type="PROSITE" id="PS51352">
    <property type="entry name" value="THIOREDOXIN_2"/>
    <property type="match status" value="1"/>
</dbReference>
<feature type="domain" description="Thioredoxin" evidence="3">
    <location>
        <begin position="25"/>
        <end position="190"/>
    </location>
</feature>
<accession>A0ABZ2C7M7</accession>
<proteinExistence type="inferred from homology"/>
<keyword evidence="2" id="KW-0186">Copper</keyword>
<dbReference type="InterPro" id="IPR003782">
    <property type="entry name" value="SCO1/SenC"/>
</dbReference>
<evidence type="ECO:0000256" key="2">
    <source>
        <dbReference type="ARBA" id="ARBA00023008"/>
    </source>
</evidence>
<keyword evidence="5" id="KW-1185">Reference proteome</keyword>
<name>A0ABZ2C7M7_9BACI</name>
<evidence type="ECO:0000313" key="4">
    <source>
        <dbReference type="EMBL" id="WVX78991.1"/>
    </source>
</evidence>
<gene>
    <name evidence="4" type="ORF">R4Z09_16935</name>
</gene>
<dbReference type="EMBL" id="CP137640">
    <property type="protein sequence ID" value="WVX78991.1"/>
    <property type="molecule type" value="Genomic_DNA"/>
</dbReference>
<dbReference type="InterPro" id="IPR036249">
    <property type="entry name" value="Thioredoxin-like_sf"/>
</dbReference>
<sequence>MKWRILLLILAATTLLLTACGGIKNPYNWPVSDFSYTDQNEEPFGLKDLKGKVWVANFIFTNCEDVCLPMTANMKKLQDETNKEGIENIQFVSFSVDPQVDTPQVLYDFGKKFNAEYSNWYFLTGYKQSDIEKFALDSFKAFVKKPEAGDQVVHGTSFYLIDGEGKVLKDYTGLSEFPMEQLIKDIKSLQ</sequence>
<evidence type="ECO:0000256" key="1">
    <source>
        <dbReference type="ARBA" id="ARBA00010996"/>
    </source>
</evidence>
<dbReference type="CDD" id="cd02968">
    <property type="entry name" value="SCO"/>
    <property type="match status" value="1"/>
</dbReference>
<dbReference type="Proteomes" id="UP001357223">
    <property type="component" value="Chromosome"/>
</dbReference>
<dbReference type="Pfam" id="PF02630">
    <property type="entry name" value="SCO1-SenC"/>
    <property type="match status" value="1"/>
</dbReference>
<organism evidence="4 5">
    <name type="scientific">Niallia oryzisoli</name>
    <dbReference type="NCBI Taxonomy" id="1737571"/>
    <lineage>
        <taxon>Bacteria</taxon>
        <taxon>Bacillati</taxon>
        <taxon>Bacillota</taxon>
        <taxon>Bacilli</taxon>
        <taxon>Bacillales</taxon>
        <taxon>Bacillaceae</taxon>
        <taxon>Niallia</taxon>
    </lineage>
</organism>
<dbReference type="InterPro" id="IPR013766">
    <property type="entry name" value="Thioredoxin_domain"/>
</dbReference>
<evidence type="ECO:0000259" key="3">
    <source>
        <dbReference type="PROSITE" id="PS51352"/>
    </source>
</evidence>
<reference evidence="4 5" key="1">
    <citation type="submission" date="2023-10" db="EMBL/GenBank/DDBJ databases">
        <title>Niallia locisalis sp.nov. isolated from a salt pond sample.</title>
        <authorList>
            <person name="Li X.-J."/>
            <person name="Dong L."/>
        </authorList>
    </citation>
    <scope>NUCLEOTIDE SEQUENCE [LARGE SCALE GENOMIC DNA]</scope>
    <source>
        <strain evidence="4 5">DSM 29761</strain>
    </source>
</reference>
<dbReference type="Gene3D" id="3.40.30.10">
    <property type="entry name" value="Glutaredoxin"/>
    <property type="match status" value="1"/>
</dbReference>
<dbReference type="PROSITE" id="PS51257">
    <property type="entry name" value="PROKAR_LIPOPROTEIN"/>
    <property type="match status" value="1"/>
</dbReference>